<evidence type="ECO:0000256" key="4">
    <source>
        <dbReference type="ARBA" id="ARBA00022741"/>
    </source>
</evidence>
<keyword evidence="3 6" id="KW-0808">Transferase</keyword>
<dbReference type="EMBL" id="QQAX01000032">
    <property type="protein sequence ID" value="RDI38446.1"/>
    <property type="molecule type" value="Genomic_DNA"/>
</dbReference>
<gene>
    <name evidence="8" type="ORF">C8D86_1325</name>
</gene>
<dbReference type="InterPro" id="IPR036451">
    <property type="entry name" value="CblAdoTrfase-like_sf"/>
</dbReference>
<evidence type="ECO:0000313" key="9">
    <source>
        <dbReference type="Proteomes" id="UP000254720"/>
    </source>
</evidence>
<keyword evidence="4 6" id="KW-0547">Nucleotide-binding</keyword>
<dbReference type="GO" id="GO:0008817">
    <property type="term" value="F:corrinoid adenosyltransferase activity"/>
    <property type="evidence" value="ECO:0007669"/>
    <property type="project" value="UniProtKB-UniRule"/>
</dbReference>
<organism evidence="8 9">
    <name type="scientific">Aquicella lusitana</name>
    <dbReference type="NCBI Taxonomy" id="254246"/>
    <lineage>
        <taxon>Bacteria</taxon>
        <taxon>Pseudomonadati</taxon>
        <taxon>Pseudomonadota</taxon>
        <taxon>Gammaproteobacteria</taxon>
        <taxon>Legionellales</taxon>
        <taxon>Coxiellaceae</taxon>
        <taxon>Aquicella</taxon>
    </lineage>
</organism>
<reference evidence="8 9" key="1">
    <citation type="submission" date="2018-07" db="EMBL/GenBank/DDBJ databases">
        <title>Genomic Encyclopedia of Type Strains, Phase IV (KMG-IV): sequencing the most valuable type-strain genomes for metagenomic binning, comparative biology and taxonomic classification.</title>
        <authorList>
            <person name="Goeker M."/>
        </authorList>
    </citation>
    <scope>NUCLEOTIDE SEQUENCE [LARGE SCALE GENOMIC DNA]</scope>
    <source>
        <strain evidence="8 9">DSM 16500</strain>
    </source>
</reference>
<comment type="similarity">
    <text evidence="1 6">Belongs to the Cob(I)alamin adenosyltransferase family.</text>
</comment>
<evidence type="ECO:0000313" key="8">
    <source>
        <dbReference type="EMBL" id="RDI38446.1"/>
    </source>
</evidence>
<comment type="caution">
    <text evidence="8">The sequence shown here is derived from an EMBL/GenBank/DDBJ whole genome shotgun (WGS) entry which is preliminary data.</text>
</comment>
<dbReference type="Gene3D" id="1.20.1200.10">
    <property type="entry name" value="Cobalamin adenosyltransferase-like"/>
    <property type="match status" value="1"/>
</dbReference>
<evidence type="ECO:0000256" key="5">
    <source>
        <dbReference type="ARBA" id="ARBA00022840"/>
    </source>
</evidence>
<dbReference type="Proteomes" id="UP000254720">
    <property type="component" value="Unassembled WGS sequence"/>
</dbReference>
<proteinExistence type="inferred from homology"/>
<comment type="catalytic activity">
    <reaction evidence="6">
        <text>2 cob(II)alamin + reduced [electron-transfer flavoprotein] + 2 ATP = 2 adenosylcob(III)alamin + 2 triphosphate + oxidized [electron-transfer flavoprotein] + 3 H(+)</text>
        <dbReference type="Rhea" id="RHEA:28671"/>
        <dbReference type="Rhea" id="RHEA-COMP:10685"/>
        <dbReference type="Rhea" id="RHEA-COMP:10686"/>
        <dbReference type="ChEBI" id="CHEBI:15378"/>
        <dbReference type="ChEBI" id="CHEBI:16304"/>
        <dbReference type="ChEBI" id="CHEBI:18036"/>
        <dbReference type="ChEBI" id="CHEBI:18408"/>
        <dbReference type="ChEBI" id="CHEBI:30616"/>
        <dbReference type="ChEBI" id="CHEBI:57692"/>
        <dbReference type="ChEBI" id="CHEBI:58307"/>
        <dbReference type="EC" id="2.5.1.17"/>
    </reaction>
</comment>
<evidence type="ECO:0000256" key="3">
    <source>
        <dbReference type="ARBA" id="ARBA00022679"/>
    </source>
</evidence>
<evidence type="ECO:0000256" key="6">
    <source>
        <dbReference type="RuleBase" id="RU366026"/>
    </source>
</evidence>
<dbReference type="FunFam" id="1.20.1200.10:FF:000001">
    <property type="entry name" value="Cob(I)yrinic acid a,c-diamide adenosyltransferase"/>
    <property type="match status" value="1"/>
</dbReference>
<keyword evidence="5 6" id="KW-0067">ATP-binding</keyword>
<protein>
    <recommendedName>
        <fullName evidence="6">Corrinoid adenosyltransferase</fullName>
        <ecNumber evidence="6">2.5.1.17</ecNumber>
    </recommendedName>
    <alternativeName>
        <fullName evidence="6">Cob(II)alamin adenosyltransferase</fullName>
    </alternativeName>
    <alternativeName>
        <fullName evidence="6">Cob(II)yrinic acid a,c-diamide adenosyltransferase</fullName>
    </alternativeName>
    <alternativeName>
        <fullName evidence="6">Cobinamide/cobalamin adenosyltransferase</fullName>
    </alternativeName>
</protein>
<dbReference type="UniPathway" id="UPA00148">
    <property type="reaction ID" value="UER00233"/>
</dbReference>
<comment type="catalytic activity">
    <reaction evidence="6">
        <text>2 cob(II)yrinate a,c diamide + reduced [electron-transfer flavoprotein] + 2 ATP = 2 adenosylcob(III)yrinate a,c-diamide + 2 triphosphate + oxidized [electron-transfer flavoprotein] + 3 H(+)</text>
        <dbReference type="Rhea" id="RHEA:11528"/>
        <dbReference type="Rhea" id="RHEA-COMP:10685"/>
        <dbReference type="Rhea" id="RHEA-COMP:10686"/>
        <dbReference type="ChEBI" id="CHEBI:15378"/>
        <dbReference type="ChEBI" id="CHEBI:18036"/>
        <dbReference type="ChEBI" id="CHEBI:30616"/>
        <dbReference type="ChEBI" id="CHEBI:57692"/>
        <dbReference type="ChEBI" id="CHEBI:58307"/>
        <dbReference type="ChEBI" id="CHEBI:58503"/>
        <dbReference type="ChEBI" id="CHEBI:58537"/>
        <dbReference type="EC" id="2.5.1.17"/>
    </reaction>
</comment>
<comment type="subunit">
    <text evidence="2">Homotrimer.</text>
</comment>
<sequence>MPYRLTKIYTRKGDQGYTTLGDNRLSKDDFLVEAIGTIDELNSVIGFVISLQIQHKDIADYLTQIQNELFDMGGELHAPEHSVINAEKVSVIEQKLDTWNKTLPPLKEFLLPRGNPKSAACHVARTVCRRAERCLVRLHRQVPLNNTELLRYLNRLSDLLFVVARMLGNETDEKELLWAHEKQQKNK</sequence>
<dbReference type="PANTHER" id="PTHR12213">
    <property type="entry name" value="CORRINOID ADENOSYLTRANSFERASE"/>
    <property type="match status" value="1"/>
</dbReference>
<dbReference type="NCBIfam" id="TIGR00636">
    <property type="entry name" value="PduO_Nterm"/>
    <property type="match status" value="1"/>
</dbReference>
<dbReference type="SUPFAM" id="SSF89028">
    <property type="entry name" value="Cobalamin adenosyltransferase-like"/>
    <property type="match status" value="1"/>
</dbReference>
<dbReference type="GO" id="GO:0009236">
    <property type="term" value="P:cobalamin biosynthetic process"/>
    <property type="evidence" value="ECO:0007669"/>
    <property type="project" value="UniProtKB-UniRule"/>
</dbReference>
<evidence type="ECO:0000259" key="7">
    <source>
        <dbReference type="Pfam" id="PF01923"/>
    </source>
</evidence>
<feature type="domain" description="Cobalamin adenosyltransferase-like" evidence="7">
    <location>
        <begin position="8"/>
        <end position="166"/>
    </location>
</feature>
<evidence type="ECO:0000256" key="2">
    <source>
        <dbReference type="ARBA" id="ARBA00011233"/>
    </source>
</evidence>
<dbReference type="GO" id="GO:0005524">
    <property type="term" value="F:ATP binding"/>
    <property type="evidence" value="ECO:0007669"/>
    <property type="project" value="UniProtKB-UniRule"/>
</dbReference>
<dbReference type="InterPro" id="IPR016030">
    <property type="entry name" value="CblAdoTrfase-like"/>
</dbReference>
<comment type="pathway">
    <text evidence="6">Cofactor biosynthesis; adenosylcobalamin biosynthesis; adenosylcobalamin from cob(II)yrinate a,c-diamide: step 2/7.</text>
</comment>
<dbReference type="PANTHER" id="PTHR12213:SF0">
    <property type="entry name" value="CORRINOID ADENOSYLTRANSFERASE MMAB"/>
    <property type="match status" value="1"/>
</dbReference>
<accession>A0A370G5W4</accession>
<dbReference type="OrthoDB" id="9778896at2"/>
<keyword evidence="9" id="KW-1185">Reference proteome</keyword>
<dbReference type="Pfam" id="PF01923">
    <property type="entry name" value="Cob_adeno_trans"/>
    <property type="match status" value="1"/>
</dbReference>
<dbReference type="AlphaFoldDB" id="A0A370G5W4"/>
<name>A0A370G5W4_9COXI</name>
<keyword evidence="6" id="KW-0169">Cobalamin biosynthesis</keyword>
<evidence type="ECO:0000256" key="1">
    <source>
        <dbReference type="ARBA" id="ARBA00007487"/>
    </source>
</evidence>
<dbReference type="InterPro" id="IPR029499">
    <property type="entry name" value="PduO-typ"/>
</dbReference>
<dbReference type="EC" id="2.5.1.17" evidence="6"/>
<dbReference type="RefSeq" id="WP_114835332.1">
    <property type="nucleotide sequence ID" value="NZ_LR699114.1"/>
</dbReference>